<accession>A0A1I5U2A5</accession>
<dbReference type="Proteomes" id="UP000199227">
    <property type="component" value="Unassembled WGS sequence"/>
</dbReference>
<reference evidence="1 2" key="1">
    <citation type="submission" date="2016-10" db="EMBL/GenBank/DDBJ databases">
        <authorList>
            <person name="de Groot N.N."/>
        </authorList>
    </citation>
    <scope>NUCLEOTIDE SEQUENCE [LARGE SCALE GENOMIC DNA]</scope>
    <source>
        <strain evidence="1 2">EP1-55-1</strain>
    </source>
</reference>
<evidence type="ECO:0000313" key="2">
    <source>
        <dbReference type="Proteomes" id="UP000199227"/>
    </source>
</evidence>
<keyword evidence="2" id="KW-1185">Reference proteome</keyword>
<dbReference type="RefSeq" id="WP_092914034.1">
    <property type="nucleotide sequence ID" value="NZ_FOXB01000053.1"/>
</dbReference>
<organism evidence="1 2">
    <name type="scientific">Hydrogenimonas thermophila</name>
    <dbReference type="NCBI Taxonomy" id="223786"/>
    <lineage>
        <taxon>Bacteria</taxon>
        <taxon>Pseudomonadati</taxon>
        <taxon>Campylobacterota</taxon>
        <taxon>Epsilonproteobacteria</taxon>
        <taxon>Campylobacterales</taxon>
        <taxon>Hydrogenimonadaceae</taxon>
        <taxon>Hydrogenimonas</taxon>
    </lineage>
</organism>
<gene>
    <name evidence="1" type="ORF">SAMN05216234_15313</name>
</gene>
<dbReference type="STRING" id="223786.SAMN05216234_15313"/>
<dbReference type="AlphaFoldDB" id="A0A1I5U2A5"/>
<dbReference type="EMBL" id="FOXB01000053">
    <property type="protein sequence ID" value="SFP89428.1"/>
    <property type="molecule type" value="Genomic_DNA"/>
</dbReference>
<proteinExistence type="predicted"/>
<name>A0A1I5U2A5_9BACT</name>
<evidence type="ECO:0000313" key="1">
    <source>
        <dbReference type="EMBL" id="SFP89428.1"/>
    </source>
</evidence>
<dbReference type="OrthoDB" id="9796831at2"/>
<protein>
    <submittedName>
        <fullName evidence="1">Uncharacterized protein</fullName>
    </submittedName>
</protein>
<sequence length="238" mass="28462">MDNRAYTLLVFEGERTEEQIFNSLNKYFFNEDNPIIYGIYANNIYKLYNEIKADEDLDIFMLLKENQKNGQLENIKREDVAEIYLFFDYDGHDTQANNEAVDEMIELFNNETEYGKLYINYPMVESIRHISKNIDFKELIHNTFDKKYKNRVHNESDNQYKQVKKYNKDLWLSIIKLHLKKANYIANNVFEAKQTVTQKQIFQNQLEKYIVNNQVAILSSIALFVVDWYGLQIIDKKV</sequence>